<reference evidence="5 6" key="1">
    <citation type="submission" date="2018-10" db="EMBL/GenBank/DDBJ databases">
        <title>Genomic Encyclopedia of Type Strains, Phase IV (KMG-IV): sequencing the most valuable type-strain genomes for metagenomic binning, comparative biology and taxonomic classification.</title>
        <authorList>
            <person name="Goeker M."/>
        </authorList>
    </citation>
    <scope>NUCLEOTIDE SEQUENCE [LARGE SCALE GENOMIC DNA]</scope>
    <source>
        <strain evidence="5 6">DSM 3303</strain>
    </source>
</reference>
<accession>A0A495B8Z7</accession>
<evidence type="ECO:0000256" key="2">
    <source>
        <dbReference type="ARBA" id="ARBA00022729"/>
    </source>
</evidence>
<evidence type="ECO:0000256" key="3">
    <source>
        <dbReference type="SAM" id="SignalP"/>
    </source>
</evidence>
<dbReference type="RefSeq" id="WP_120811177.1">
    <property type="nucleotide sequence ID" value="NZ_JAQQKZ010000001.1"/>
</dbReference>
<dbReference type="Pfam" id="PF13458">
    <property type="entry name" value="Peripla_BP_6"/>
    <property type="match status" value="1"/>
</dbReference>
<dbReference type="EMBL" id="RBID01000016">
    <property type="protein sequence ID" value="RKQ57110.1"/>
    <property type="molecule type" value="Genomic_DNA"/>
</dbReference>
<dbReference type="SUPFAM" id="SSF53822">
    <property type="entry name" value="Periplasmic binding protein-like I"/>
    <property type="match status" value="1"/>
</dbReference>
<sequence>MNKTAVAVSLALLTVAGVAQAADQFIPIPSYRVGAYASGGAKFYGGMIDYLNYVNMKEGGVGGVKLTYEECETEYKNDRGVECYERLKAKNGGASAFNFMSTGITYATMDRAEKDKIPLMTMGFGRADAQDGRAFKYVFPLITSYWSQATAKVQFLGQRVGGMQNLKGKKIVNLYHGSAYGKETIPVLDAMAKKYGFELQHVEVPAPGTEQQSQWLEIRRARPDFVLLRSWGVMTPAALKSAQKVGFPRENIVANWWGGSEEDAIAAGDAAKGYIAGSFALDGRQFPVIQNIEKTVYGAGKGNLSDKGFIGTVNYNRGVVSGILMVEAIRAAQKKYGAKTLNGDQIRWGMENLNIDAKRQQELGVTDMFPQVKTSCQNHEGSGYTRFMQWDGKDWKPVSGWIKADTGVTLPLIKASVDKYSQEKSMKLRDCAAEK</sequence>
<keyword evidence="2 3" id="KW-0732">Signal</keyword>
<evidence type="ECO:0000256" key="1">
    <source>
        <dbReference type="ARBA" id="ARBA00010062"/>
    </source>
</evidence>
<protein>
    <submittedName>
        <fullName evidence="5">Amino acid/amide ABC transporter substrate-binding protein (HAAT family)</fullName>
    </submittedName>
</protein>
<proteinExistence type="inferred from homology"/>
<dbReference type="InterPro" id="IPR028082">
    <property type="entry name" value="Peripla_BP_I"/>
</dbReference>
<dbReference type="Gene3D" id="3.40.50.2300">
    <property type="match status" value="2"/>
</dbReference>
<feature type="signal peptide" evidence="3">
    <location>
        <begin position="1"/>
        <end position="21"/>
    </location>
</feature>
<name>A0A495B8Z7_VOGIN</name>
<dbReference type="PANTHER" id="PTHR47235:SF1">
    <property type="entry name" value="BLR6548 PROTEIN"/>
    <property type="match status" value="1"/>
</dbReference>
<organism evidence="5 6">
    <name type="scientific">Vogesella indigofera</name>
    <name type="common">Pseudomonas indigofera</name>
    <dbReference type="NCBI Taxonomy" id="45465"/>
    <lineage>
        <taxon>Bacteria</taxon>
        <taxon>Pseudomonadati</taxon>
        <taxon>Pseudomonadota</taxon>
        <taxon>Betaproteobacteria</taxon>
        <taxon>Neisseriales</taxon>
        <taxon>Chromobacteriaceae</taxon>
        <taxon>Vogesella</taxon>
    </lineage>
</organism>
<comment type="caution">
    <text evidence="5">The sequence shown here is derived from an EMBL/GenBank/DDBJ whole genome shotgun (WGS) entry which is preliminary data.</text>
</comment>
<evidence type="ECO:0000259" key="4">
    <source>
        <dbReference type="Pfam" id="PF13458"/>
    </source>
</evidence>
<dbReference type="InterPro" id="IPR028081">
    <property type="entry name" value="Leu-bd"/>
</dbReference>
<comment type="similarity">
    <text evidence="1">Belongs to the leucine-binding protein family.</text>
</comment>
<dbReference type="Proteomes" id="UP000279384">
    <property type="component" value="Unassembled WGS sequence"/>
</dbReference>
<dbReference type="PANTHER" id="PTHR47235">
    <property type="entry name" value="BLR6548 PROTEIN"/>
    <property type="match status" value="1"/>
</dbReference>
<feature type="domain" description="Leucine-binding protein" evidence="4">
    <location>
        <begin position="29"/>
        <end position="392"/>
    </location>
</feature>
<feature type="chain" id="PRO_5019803498" evidence="3">
    <location>
        <begin position="22"/>
        <end position="435"/>
    </location>
</feature>
<dbReference type="CDD" id="cd06334">
    <property type="entry name" value="PBP1_ABC_ligand_binding-like"/>
    <property type="match status" value="1"/>
</dbReference>
<dbReference type="AlphaFoldDB" id="A0A495B8Z7"/>
<gene>
    <name evidence="5" type="ORF">C8E02_2569</name>
</gene>
<evidence type="ECO:0000313" key="5">
    <source>
        <dbReference type="EMBL" id="RKQ57110.1"/>
    </source>
</evidence>
<evidence type="ECO:0000313" key="6">
    <source>
        <dbReference type="Proteomes" id="UP000279384"/>
    </source>
</evidence>